<evidence type="ECO:0000259" key="4">
    <source>
        <dbReference type="PROSITE" id="PS50949"/>
    </source>
</evidence>
<evidence type="ECO:0000256" key="2">
    <source>
        <dbReference type="ARBA" id="ARBA00023125"/>
    </source>
</evidence>
<evidence type="ECO:0000256" key="1">
    <source>
        <dbReference type="ARBA" id="ARBA00023015"/>
    </source>
</evidence>
<dbReference type="InterPro" id="IPR036390">
    <property type="entry name" value="WH_DNA-bd_sf"/>
</dbReference>
<accession>A0ABU2B416</accession>
<dbReference type="GO" id="GO:0003677">
    <property type="term" value="F:DNA binding"/>
    <property type="evidence" value="ECO:0007669"/>
    <property type="project" value="UniProtKB-KW"/>
</dbReference>
<dbReference type="PROSITE" id="PS50949">
    <property type="entry name" value="HTH_GNTR"/>
    <property type="match status" value="1"/>
</dbReference>
<dbReference type="InterPro" id="IPR008920">
    <property type="entry name" value="TF_FadR/GntR_C"/>
</dbReference>
<keyword evidence="1" id="KW-0805">Transcription regulation</keyword>
<keyword evidence="2 5" id="KW-0238">DNA-binding</keyword>
<dbReference type="Pfam" id="PF07729">
    <property type="entry name" value="FCD"/>
    <property type="match status" value="1"/>
</dbReference>
<dbReference type="SMART" id="SM00345">
    <property type="entry name" value="HTH_GNTR"/>
    <property type="match status" value="1"/>
</dbReference>
<dbReference type="Proteomes" id="UP001183794">
    <property type="component" value="Unassembled WGS sequence"/>
</dbReference>
<dbReference type="InterPro" id="IPR011711">
    <property type="entry name" value="GntR_C"/>
</dbReference>
<evidence type="ECO:0000256" key="3">
    <source>
        <dbReference type="ARBA" id="ARBA00023163"/>
    </source>
</evidence>
<gene>
    <name evidence="5" type="ORF">J2S62_002602</name>
</gene>
<dbReference type="Gene3D" id="1.20.120.530">
    <property type="entry name" value="GntR ligand-binding domain-like"/>
    <property type="match status" value="1"/>
</dbReference>
<keyword evidence="3" id="KW-0804">Transcription</keyword>
<sequence length="249" mass="28576">MYTDKGKLLTQEWFALHDQALVRVATTPRQGRIRVNDVSGTKKTSVESTLHQIRQMIVDGELLPGEKVHQAELAVKLNLSRIPVREALSSLHAEGVLVYKPNVGFTVARFKSSDLVEIYLMRRLLETALIRSIDLSAVDTDELSALNQQLAMVSADDTHGEFQERNQRFHFRFFEYSDLALVRKEVERLWYMSTFYRSLYIQERGSLSQIIADHERIIQAIRDQDVEAVIQASDDHRGATEVTTLRRFG</sequence>
<keyword evidence="6" id="KW-1185">Reference proteome</keyword>
<dbReference type="SMART" id="SM00895">
    <property type="entry name" value="FCD"/>
    <property type="match status" value="1"/>
</dbReference>
<dbReference type="Pfam" id="PF00392">
    <property type="entry name" value="GntR"/>
    <property type="match status" value="1"/>
</dbReference>
<dbReference type="RefSeq" id="WP_310175449.1">
    <property type="nucleotide sequence ID" value="NZ_BAABHE010000002.1"/>
</dbReference>
<dbReference type="PANTHER" id="PTHR43537">
    <property type="entry name" value="TRANSCRIPTIONAL REGULATOR, GNTR FAMILY"/>
    <property type="match status" value="1"/>
</dbReference>
<dbReference type="PANTHER" id="PTHR43537:SF5">
    <property type="entry name" value="UXU OPERON TRANSCRIPTIONAL REGULATOR"/>
    <property type="match status" value="1"/>
</dbReference>
<dbReference type="SUPFAM" id="SSF48008">
    <property type="entry name" value="GntR ligand-binding domain-like"/>
    <property type="match status" value="1"/>
</dbReference>
<dbReference type="Gene3D" id="1.10.10.10">
    <property type="entry name" value="Winged helix-like DNA-binding domain superfamily/Winged helix DNA-binding domain"/>
    <property type="match status" value="1"/>
</dbReference>
<comment type="caution">
    <text evidence="5">The sequence shown here is derived from an EMBL/GenBank/DDBJ whole genome shotgun (WGS) entry which is preliminary data.</text>
</comment>
<feature type="domain" description="HTH gntR-type" evidence="4">
    <location>
        <begin position="43"/>
        <end position="110"/>
    </location>
</feature>
<evidence type="ECO:0000313" key="6">
    <source>
        <dbReference type="Proteomes" id="UP001183794"/>
    </source>
</evidence>
<dbReference type="InterPro" id="IPR036388">
    <property type="entry name" value="WH-like_DNA-bd_sf"/>
</dbReference>
<protein>
    <submittedName>
        <fullName evidence="5">DNA-binding GntR family transcriptional regulator</fullName>
    </submittedName>
</protein>
<name>A0ABU2B416_9MICC</name>
<dbReference type="EMBL" id="JAVDYJ010000001">
    <property type="protein sequence ID" value="MDR7348345.1"/>
    <property type="molecule type" value="Genomic_DNA"/>
</dbReference>
<dbReference type="InterPro" id="IPR000524">
    <property type="entry name" value="Tscrpt_reg_HTH_GntR"/>
</dbReference>
<dbReference type="SUPFAM" id="SSF46785">
    <property type="entry name" value="Winged helix' DNA-binding domain"/>
    <property type="match status" value="1"/>
</dbReference>
<organism evidence="5 6">
    <name type="scientific">Enteractinococcus fodinae</name>
    <dbReference type="NCBI Taxonomy" id="684663"/>
    <lineage>
        <taxon>Bacteria</taxon>
        <taxon>Bacillati</taxon>
        <taxon>Actinomycetota</taxon>
        <taxon>Actinomycetes</taxon>
        <taxon>Micrococcales</taxon>
        <taxon>Micrococcaceae</taxon>
    </lineage>
</organism>
<reference evidence="5 6" key="1">
    <citation type="submission" date="2023-07" db="EMBL/GenBank/DDBJ databases">
        <title>Sequencing the genomes of 1000 actinobacteria strains.</title>
        <authorList>
            <person name="Klenk H.-P."/>
        </authorList>
    </citation>
    <scope>NUCLEOTIDE SEQUENCE [LARGE SCALE GENOMIC DNA]</scope>
    <source>
        <strain evidence="5 6">DSM 22966</strain>
    </source>
</reference>
<proteinExistence type="predicted"/>
<dbReference type="CDD" id="cd07377">
    <property type="entry name" value="WHTH_GntR"/>
    <property type="match status" value="1"/>
</dbReference>
<evidence type="ECO:0000313" key="5">
    <source>
        <dbReference type="EMBL" id="MDR7348345.1"/>
    </source>
</evidence>